<organism evidence="1 2">
    <name type="scientific">Purpureocillium lilacinum</name>
    <name type="common">Paecilomyces lilacinus</name>
    <dbReference type="NCBI Taxonomy" id="33203"/>
    <lineage>
        <taxon>Eukaryota</taxon>
        <taxon>Fungi</taxon>
        <taxon>Dikarya</taxon>
        <taxon>Ascomycota</taxon>
        <taxon>Pezizomycotina</taxon>
        <taxon>Sordariomycetes</taxon>
        <taxon>Hypocreomycetidae</taxon>
        <taxon>Hypocreales</taxon>
        <taxon>Ophiocordycipitaceae</taxon>
        <taxon>Purpureocillium</taxon>
    </lineage>
</organism>
<dbReference type="EMBL" id="JBGNUJ010000010">
    <property type="protein sequence ID" value="KAL3955758.1"/>
    <property type="molecule type" value="Genomic_DNA"/>
</dbReference>
<gene>
    <name evidence="1" type="ORF">ACCO45_011321</name>
</gene>
<name>A0ACC4DIA0_PURLI</name>
<evidence type="ECO:0000313" key="1">
    <source>
        <dbReference type="EMBL" id="KAL3955758.1"/>
    </source>
</evidence>
<proteinExistence type="predicted"/>
<sequence>MLFSLHPSQGHWASSTAETVASGSVASQILLRGSTKLRDAASVLPFPPGSTSPEGGSLAKGGLSVLLLSAAPKPAPCGGFVMALAAPLAAVSPDSALYALNDGLEQSTARIAAPSGTSRVVCSRQDRPAAVLSRHPV</sequence>
<evidence type="ECO:0000313" key="2">
    <source>
        <dbReference type="Proteomes" id="UP001638806"/>
    </source>
</evidence>
<comment type="caution">
    <text evidence="1">The sequence shown here is derived from an EMBL/GenBank/DDBJ whole genome shotgun (WGS) entry which is preliminary data.</text>
</comment>
<reference evidence="1" key="1">
    <citation type="submission" date="2024-12" db="EMBL/GenBank/DDBJ databases">
        <title>Comparative genomics and development of molecular markers within Purpureocillium lilacinum and among Purpureocillium species.</title>
        <authorList>
            <person name="Yeh Z.-Y."/>
            <person name="Ni N.-T."/>
            <person name="Lo P.-H."/>
            <person name="Mushyakhwo K."/>
            <person name="Lin C.-F."/>
            <person name="Nai Y.-S."/>
        </authorList>
    </citation>
    <scope>NUCLEOTIDE SEQUENCE</scope>
    <source>
        <strain evidence="1">NCHU-NPUST-175</strain>
    </source>
</reference>
<protein>
    <submittedName>
        <fullName evidence="1">Uncharacterized protein</fullName>
    </submittedName>
</protein>
<accession>A0ACC4DIA0</accession>
<dbReference type="Proteomes" id="UP001638806">
    <property type="component" value="Unassembled WGS sequence"/>
</dbReference>
<keyword evidence="2" id="KW-1185">Reference proteome</keyword>